<dbReference type="InterPro" id="IPR036188">
    <property type="entry name" value="FAD/NAD-bd_sf"/>
</dbReference>
<dbReference type="SUPFAM" id="SSF51905">
    <property type="entry name" value="FAD/NAD(P)-binding domain"/>
    <property type="match status" value="1"/>
</dbReference>
<organism evidence="4 5">
    <name type="scientific">Aspergillus sydowii CBS 593.65</name>
    <dbReference type="NCBI Taxonomy" id="1036612"/>
    <lineage>
        <taxon>Eukaryota</taxon>
        <taxon>Fungi</taxon>
        <taxon>Dikarya</taxon>
        <taxon>Ascomycota</taxon>
        <taxon>Pezizomycotina</taxon>
        <taxon>Eurotiomycetes</taxon>
        <taxon>Eurotiomycetidae</taxon>
        <taxon>Eurotiales</taxon>
        <taxon>Aspergillaceae</taxon>
        <taxon>Aspergillus</taxon>
        <taxon>Aspergillus subgen. Nidulantes</taxon>
    </lineage>
</organism>
<dbReference type="OrthoDB" id="2915840at2759"/>
<evidence type="ECO:0000256" key="2">
    <source>
        <dbReference type="ARBA" id="ARBA00022827"/>
    </source>
</evidence>
<evidence type="ECO:0000313" key="5">
    <source>
        <dbReference type="Proteomes" id="UP000184356"/>
    </source>
</evidence>
<keyword evidence="2" id="KW-0274">FAD</keyword>
<evidence type="ECO:0000313" key="4">
    <source>
        <dbReference type="EMBL" id="OJJ54495.1"/>
    </source>
</evidence>
<evidence type="ECO:0008006" key="6">
    <source>
        <dbReference type="Google" id="ProtNLM"/>
    </source>
</evidence>
<dbReference type="InterPro" id="IPR050346">
    <property type="entry name" value="FMO-like"/>
</dbReference>
<dbReference type="AlphaFoldDB" id="A0A1L9T518"/>
<dbReference type="STRING" id="1036612.A0A1L9T518"/>
<dbReference type="Proteomes" id="UP000184356">
    <property type="component" value="Unassembled WGS sequence"/>
</dbReference>
<protein>
    <recommendedName>
        <fullName evidence="6">FAD/NAD(P)-binding domain-containing protein</fullName>
    </recommendedName>
</protein>
<evidence type="ECO:0000256" key="3">
    <source>
        <dbReference type="ARBA" id="ARBA00023002"/>
    </source>
</evidence>
<evidence type="ECO:0000256" key="1">
    <source>
        <dbReference type="ARBA" id="ARBA00022630"/>
    </source>
</evidence>
<reference evidence="5" key="1">
    <citation type="journal article" date="2017" name="Genome Biol.">
        <title>Comparative genomics reveals high biological diversity and specific adaptations in the industrially and medically important fungal genus Aspergillus.</title>
        <authorList>
            <person name="de Vries R.P."/>
            <person name="Riley R."/>
            <person name="Wiebenga A."/>
            <person name="Aguilar-Osorio G."/>
            <person name="Amillis S."/>
            <person name="Uchima C.A."/>
            <person name="Anderluh G."/>
            <person name="Asadollahi M."/>
            <person name="Askin M."/>
            <person name="Barry K."/>
            <person name="Battaglia E."/>
            <person name="Bayram O."/>
            <person name="Benocci T."/>
            <person name="Braus-Stromeyer S.A."/>
            <person name="Caldana C."/>
            <person name="Canovas D."/>
            <person name="Cerqueira G.C."/>
            <person name="Chen F."/>
            <person name="Chen W."/>
            <person name="Choi C."/>
            <person name="Clum A."/>
            <person name="Dos Santos R.A."/>
            <person name="Damasio A.R."/>
            <person name="Diallinas G."/>
            <person name="Emri T."/>
            <person name="Fekete E."/>
            <person name="Flipphi M."/>
            <person name="Freyberg S."/>
            <person name="Gallo A."/>
            <person name="Gournas C."/>
            <person name="Habgood R."/>
            <person name="Hainaut M."/>
            <person name="Harispe M.L."/>
            <person name="Henrissat B."/>
            <person name="Hilden K.S."/>
            <person name="Hope R."/>
            <person name="Hossain A."/>
            <person name="Karabika E."/>
            <person name="Karaffa L."/>
            <person name="Karanyi Z."/>
            <person name="Krasevec N."/>
            <person name="Kuo A."/>
            <person name="Kusch H."/>
            <person name="LaButti K."/>
            <person name="Lagendijk E.L."/>
            <person name="Lapidus A."/>
            <person name="Levasseur A."/>
            <person name="Lindquist E."/>
            <person name="Lipzen A."/>
            <person name="Logrieco A.F."/>
            <person name="MacCabe A."/>
            <person name="Maekelae M.R."/>
            <person name="Malavazi I."/>
            <person name="Melin P."/>
            <person name="Meyer V."/>
            <person name="Mielnichuk N."/>
            <person name="Miskei M."/>
            <person name="Molnar A.P."/>
            <person name="Mule G."/>
            <person name="Ngan C.Y."/>
            <person name="Orejas M."/>
            <person name="Orosz E."/>
            <person name="Ouedraogo J.P."/>
            <person name="Overkamp K.M."/>
            <person name="Park H.-S."/>
            <person name="Perrone G."/>
            <person name="Piumi F."/>
            <person name="Punt P.J."/>
            <person name="Ram A.F."/>
            <person name="Ramon A."/>
            <person name="Rauscher S."/>
            <person name="Record E."/>
            <person name="Riano-Pachon D.M."/>
            <person name="Robert V."/>
            <person name="Roehrig J."/>
            <person name="Ruller R."/>
            <person name="Salamov A."/>
            <person name="Salih N.S."/>
            <person name="Samson R.A."/>
            <person name="Sandor E."/>
            <person name="Sanguinetti M."/>
            <person name="Schuetze T."/>
            <person name="Sepcic K."/>
            <person name="Shelest E."/>
            <person name="Sherlock G."/>
            <person name="Sophianopoulou V."/>
            <person name="Squina F.M."/>
            <person name="Sun H."/>
            <person name="Susca A."/>
            <person name="Todd R.B."/>
            <person name="Tsang A."/>
            <person name="Unkles S.E."/>
            <person name="van de Wiele N."/>
            <person name="van Rossen-Uffink D."/>
            <person name="Oliveira J.V."/>
            <person name="Vesth T.C."/>
            <person name="Visser J."/>
            <person name="Yu J.-H."/>
            <person name="Zhou M."/>
            <person name="Andersen M.R."/>
            <person name="Archer D.B."/>
            <person name="Baker S.E."/>
            <person name="Benoit I."/>
            <person name="Brakhage A.A."/>
            <person name="Braus G.H."/>
            <person name="Fischer R."/>
            <person name="Frisvad J.C."/>
            <person name="Goldman G.H."/>
            <person name="Houbraken J."/>
            <person name="Oakley B."/>
            <person name="Pocsi I."/>
            <person name="Scazzocchio C."/>
            <person name="Seiboth B."/>
            <person name="vanKuyk P.A."/>
            <person name="Wortman J."/>
            <person name="Dyer P.S."/>
            <person name="Grigoriev I.V."/>
        </authorList>
    </citation>
    <scope>NUCLEOTIDE SEQUENCE [LARGE SCALE GENOMIC DNA]</scope>
    <source>
        <strain evidence="5">CBS 593.65</strain>
    </source>
</reference>
<keyword evidence="1" id="KW-0285">Flavoprotein</keyword>
<dbReference type="PANTHER" id="PTHR23023">
    <property type="entry name" value="DIMETHYLANILINE MONOOXYGENASE"/>
    <property type="match status" value="1"/>
</dbReference>
<dbReference type="Gene3D" id="3.50.50.60">
    <property type="entry name" value="FAD/NAD(P)-binding domain"/>
    <property type="match status" value="1"/>
</dbReference>
<dbReference type="RefSeq" id="XP_040698301.1">
    <property type="nucleotide sequence ID" value="XM_040843556.1"/>
</dbReference>
<dbReference type="EMBL" id="KV878594">
    <property type="protein sequence ID" value="OJJ54495.1"/>
    <property type="molecule type" value="Genomic_DNA"/>
</dbReference>
<keyword evidence="5" id="KW-1185">Reference proteome</keyword>
<accession>A0A1L9T518</accession>
<dbReference type="GO" id="GO:0016491">
    <property type="term" value="F:oxidoreductase activity"/>
    <property type="evidence" value="ECO:0007669"/>
    <property type="project" value="UniProtKB-KW"/>
</dbReference>
<dbReference type="GeneID" id="63759629"/>
<keyword evidence="3" id="KW-0560">Oxidoreductase</keyword>
<dbReference type="VEuPathDB" id="FungiDB:ASPSYDRAFT_185262"/>
<gene>
    <name evidence="4" type="ORF">ASPSYDRAFT_185262</name>
</gene>
<sequence length="635" mass="71073">MPQVIVVGAGFNGLIAAKTYLQVVGGYKSETPRQEHQDEDLDDLLIIDSAYDIGGTWSRDRLYPNLLSQNSYGNYEFSDLSLKDAVPDESEKESDYNFIPGWKINRYLHVWTEKWDLRRRIRLNWKKVTRASRLPTKEWALDIVDLTDPSSTRFTVKSDKLILATGVTSEPNVPDIAHTGDHPVPAVHARDVGKYCRQNFGYQPIPNLKQDLMKETQSPTFPKSVAVYGGAKSAFDLVHLFASLHRNNASFNIEARPVEPIQVHWIIRDDGRGPAWMVRPTTQLGKKQVPSDQPGCTRMVTVISPCAYEIPKRITWPRTSLLPRIEGSWVRRLLHGNPLGRAAIAHLWKQVDADIHAFAKYDSHPKMDRLRPTASAIDCTSPGGIANHPDLWETIRDPNVHIHRSNIAHISSKLPDTSIELSDGTHIPSVDLLVHATGWKFAVPISFDPPTLSAHLGLPGRTGSEYDWAPIEQEAECKMRSALDPSLFKYATPPTHGVYHLFRRIASPSLIAEGDRSFAVMGALYNGTVSVVWEVQALWAVAFLTGGLDEVFGGPLSNPQKVFESVAEDVVWSRLTGTGLNVDTLPYNDMLMRDLGLNRHRAGGRWWKELTAVYGSRSYAGIVDEWMETRAGGRE</sequence>
<name>A0A1L9T518_9EURO</name>
<proteinExistence type="predicted"/>